<dbReference type="SUPFAM" id="SSF51556">
    <property type="entry name" value="Metallo-dependent hydrolases"/>
    <property type="match status" value="1"/>
</dbReference>
<gene>
    <name evidence="8" type="primary">nagA_2</name>
    <name evidence="8" type="ORF">GCM10009627_32630</name>
</gene>
<feature type="region of interest" description="Disordered" evidence="6">
    <location>
        <begin position="1"/>
        <end position="23"/>
    </location>
</feature>
<dbReference type="PANTHER" id="PTHR11113">
    <property type="entry name" value="N-ACETYLGLUCOSAMINE-6-PHOSPHATE DEACETYLASE"/>
    <property type="match status" value="1"/>
</dbReference>
<feature type="domain" description="Amidohydrolase-related" evidence="7">
    <location>
        <begin position="74"/>
        <end position="395"/>
    </location>
</feature>
<keyword evidence="4 5" id="KW-0119">Carbohydrate metabolism</keyword>
<dbReference type="PANTHER" id="PTHR11113:SF14">
    <property type="entry name" value="N-ACETYLGLUCOSAMINE-6-PHOSPHATE DEACETYLASE"/>
    <property type="match status" value="1"/>
</dbReference>
<dbReference type="Gene3D" id="2.30.40.10">
    <property type="entry name" value="Urease, subunit C, domain 1"/>
    <property type="match status" value="1"/>
</dbReference>
<evidence type="ECO:0000313" key="8">
    <source>
        <dbReference type="EMBL" id="GAA1494917.1"/>
    </source>
</evidence>
<evidence type="ECO:0000256" key="3">
    <source>
        <dbReference type="ARBA" id="ARBA00022801"/>
    </source>
</evidence>
<accession>A0ABP4K7T6</accession>
<evidence type="ECO:0000256" key="5">
    <source>
        <dbReference type="PIRNR" id="PIRNR038994"/>
    </source>
</evidence>
<dbReference type="InterPro" id="IPR011059">
    <property type="entry name" value="Metal-dep_hydrolase_composite"/>
</dbReference>
<dbReference type="EMBL" id="BAAAJX010000019">
    <property type="protein sequence ID" value="GAA1494917.1"/>
    <property type="molecule type" value="Genomic_DNA"/>
</dbReference>
<keyword evidence="9" id="KW-1185">Reference proteome</keyword>
<dbReference type="RefSeq" id="WP_204606822.1">
    <property type="nucleotide sequence ID" value="NZ_BAAAJX010000019.1"/>
</dbReference>
<evidence type="ECO:0000256" key="1">
    <source>
        <dbReference type="ARBA" id="ARBA00010716"/>
    </source>
</evidence>
<dbReference type="InterPro" id="IPR032466">
    <property type="entry name" value="Metal_Hydrolase"/>
</dbReference>
<evidence type="ECO:0000256" key="2">
    <source>
        <dbReference type="ARBA" id="ARBA00022723"/>
    </source>
</evidence>
<dbReference type="PIRSF" id="PIRSF038994">
    <property type="entry name" value="NagA"/>
    <property type="match status" value="1"/>
</dbReference>
<organism evidence="8 9">
    <name type="scientific">Curtobacterium herbarum</name>
    <dbReference type="NCBI Taxonomy" id="150122"/>
    <lineage>
        <taxon>Bacteria</taxon>
        <taxon>Bacillati</taxon>
        <taxon>Actinomycetota</taxon>
        <taxon>Actinomycetes</taxon>
        <taxon>Micrococcales</taxon>
        <taxon>Microbacteriaceae</taxon>
        <taxon>Curtobacterium</taxon>
    </lineage>
</organism>
<name>A0ABP4K7T6_9MICO</name>
<sequence length="400" mass="40511">MSDTSLPSDGGRPSEAGRPSGLEARTTLVRAARLVDGAGPVTDGWVLVGGDTILQAGTGAAPGADAVVDLGDAILVPGSIDLHGHGGATQAYEDDDFSAALAAHRAHGTTRSVVSLVANPVPELVRSLGRIRDVMATDPLLLGAHLEGPFLSPDNKGAHNEDFLVAPTPAAVDALLAAGAGVIRQVTIAPELPGALDAVRRFVDAGVTVAVGHTVGTYEQARAAFDAGATVLTHAFNAMPGLHHRRPGPIGAAVEDERVTLELILDGVHVHPAAARTLFRAAPGRIALITDAMGAAGAADGPYRLGSLDVTVTDSVAHVTGTDTIAGSTLTQDVALRNAVRLTGQSLPDAVAALTSVPARAIGLGDRFGRLAPGFAADLVALSPALEVLRVWGAGQPLDQ</sequence>
<reference evidence="9" key="1">
    <citation type="journal article" date="2019" name="Int. J. Syst. Evol. Microbiol.">
        <title>The Global Catalogue of Microorganisms (GCM) 10K type strain sequencing project: providing services to taxonomists for standard genome sequencing and annotation.</title>
        <authorList>
            <consortium name="The Broad Institute Genomics Platform"/>
            <consortium name="The Broad Institute Genome Sequencing Center for Infectious Disease"/>
            <person name="Wu L."/>
            <person name="Ma J."/>
        </authorList>
    </citation>
    <scope>NUCLEOTIDE SEQUENCE [LARGE SCALE GENOMIC DNA]</scope>
    <source>
        <strain evidence="9">JCM 12140</strain>
    </source>
</reference>
<evidence type="ECO:0000256" key="6">
    <source>
        <dbReference type="SAM" id="MobiDB-lite"/>
    </source>
</evidence>
<comment type="caution">
    <text evidence="8">The sequence shown here is derived from an EMBL/GenBank/DDBJ whole genome shotgun (WGS) entry which is preliminary data.</text>
</comment>
<evidence type="ECO:0000256" key="4">
    <source>
        <dbReference type="ARBA" id="ARBA00023277"/>
    </source>
</evidence>
<dbReference type="CDD" id="cd00854">
    <property type="entry name" value="NagA"/>
    <property type="match status" value="1"/>
</dbReference>
<dbReference type="SUPFAM" id="SSF51338">
    <property type="entry name" value="Composite domain of metallo-dependent hydrolases"/>
    <property type="match status" value="1"/>
</dbReference>
<evidence type="ECO:0000259" key="7">
    <source>
        <dbReference type="Pfam" id="PF01979"/>
    </source>
</evidence>
<protein>
    <submittedName>
        <fullName evidence="8">N-acetylglucosamine-6-phosphate deacetylase</fullName>
    </submittedName>
</protein>
<dbReference type="InterPro" id="IPR006680">
    <property type="entry name" value="Amidohydro-rel"/>
</dbReference>
<proteinExistence type="inferred from homology"/>
<dbReference type="NCBIfam" id="TIGR00221">
    <property type="entry name" value="nagA"/>
    <property type="match status" value="1"/>
</dbReference>
<dbReference type="InterPro" id="IPR003764">
    <property type="entry name" value="GlcNAc_6-P_deAcase"/>
</dbReference>
<comment type="similarity">
    <text evidence="1 5">Belongs to the metallo-dependent hydrolases superfamily. NagA family.</text>
</comment>
<dbReference type="Gene3D" id="3.20.20.140">
    <property type="entry name" value="Metal-dependent hydrolases"/>
    <property type="match status" value="1"/>
</dbReference>
<keyword evidence="3 5" id="KW-0378">Hydrolase</keyword>
<evidence type="ECO:0000313" key="9">
    <source>
        <dbReference type="Proteomes" id="UP001501742"/>
    </source>
</evidence>
<dbReference type="Pfam" id="PF01979">
    <property type="entry name" value="Amidohydro_1"/>
    <property type="match status" value="1"/>
</dbReference>
<dbReference type="Proteomes" id="UP001501742">
    <property type="component" value="Unassembled WGS sequence"/>
</dbReference>
<keyword evidence="2" id="KW-0479">Metal-binding</keyword>